<evidence type="ECO:0000256" key="2">
    <source>
        <dbReference type="SAM" id="SignalP"/>
    </source>
</evidence>
<feature type="transmembrane region" description="Helical" evidence="1">
    <location>
        <begin position="255"/>
        <end position="272"/>
    </location>
</feature>
<dbReference type="InterPro" id="IPR025178">
    <property type="entry name" value="Lnb_N"/>
</dbReference>
<dbReference type="OrthoDB" id="319167at2"/>
<evidence type="ECO:0000313" key="5">
    <source>
        <dbReference type="EMBL" id="KJV30939.1"/>
    </source>
</evidence>
<feature type="chain" id="PRO_5002462945" evidence="2">
    <location>
        <begin position="21"/>
        <end position="399"/>
    </location>
</feature>
<protein>
    <submittedName>
        <fullName evidence="5">Membrane protein</fullName>
    </submittedName>
</protein>
<dbReference type="EMBL" id="JZRB01000030">
    <property type="protein sequence ID" value="KJV30939.1"/>
    <property type="molecule type" value="Genomic_DNA"/>
</dbReference>
<comment type="caution">
    <text evidence="5">The sequence shown here is derived from an EMBL/GenBank/DDBJ whole genome shotgun (WGS) entry which is preliminary data.</text>
</comment>
<evidence type="ECO:0000259" key="4">
    <source>
        <dbReference type="Pfam" id="PF25221"/>
    </source>
</evidence>
<feature type="domain" description="Lnb N-terminal periplasmic" evidence="3">
    <location>
        <begin position="27"/>
        <end position="165"/>
    </location>
</feature>
<evidence type="ECO:0000313" key="6">
    <source>
        <dbReference type="Proteomes" id="UP000033651"/>
    </source>
</evidence>
<keyword evidence="6" id="KW-1185">Reference proteome</keyword>
<proteinExistence type="predicted"/>
<dbReference type="PATRIC" id="fig|345309.4.peg.2491"/>
<evidence type="ECO:0000259" key="3">
    <source>
        <dbReference type="Pfam" id="PF13387"/>
    </source>
</evidence>
<feature type="transmembrane region" description="Helical" evidence="1">
    <location>
        <begin position="284"/>
        <end position="309"/>
    </location>
</feature>
<keyword evidence="1" id="KW-1133">Transmembrane helix</keyword>
<feature type="domain" description="Lnb-like transmembrane" evidence="4">
    <location>
        <begin position="258"/>
        <end position="341"/>
    </location>
</feature>
<dbReference type="Pfam" id="PF13387">
    <property type="entry name" value="Lnb_N"/>
    <property type="match status" value="1"/>
</dbReference>
<feature type="transmembrane region" description="Helical" evidence="1">
    <location>
        <begin position="348"/>
        <end position="370"/>
    </location>
</feature>
<keyword evidence="1" id="KW-0472">Membrane</keyword>
<dbReference type="Proteomes" id="UP000033651">
    <property type="component" value="Unassembled WGS sequence"/>
</dbReference>
<dbReference type="Pfam" id="PF25221">
    <property type="entry name" value="5TMH_Lnb"/>
    <property type="match status" value="1"/>
</dbReference>
<feature type="signal peptide" evidence="2">
    <location>
        <begin position="1"/>
        <end position="20"/>
    </location>
</feature>
<dbReference type="RefSeq" id="WP_045830304.1">
    <property type="nucleotide sequence ID" value="NZ_JZRB01000030.1"/>
</dbReference>
<keyword evidence="1" id="KW-0812">Transmembrane</keyword>
<organism evidence="5 6">
    <name type="scientific">Luteibacter yeojuensis</name>
    <dbReference type="NCBI Taxonomy" id="345309"/>
    <lineage>
        <taxon>Bacteria</taxon>
        <taxon>Pseudomonadati</taxon>
        <taxon>Pseudomonadota</taxon>
        <taxon>Gammaproteobacteria</taxon>
        <taxon>Lysobacterales</taxon>
        <taxon>Rhodanobacteraceae</taxon>
        <taxon>Luteibacter</taxon>
    </lineage>
</organism>
<name>A0A0F3KLE3_9GAMM</name>
<sequence length="399" mass="44321">MRHALLLLLALSLAPSLARAGIVDAPAADIQVSLLTYGPGDIYWERFGHDALEVRDPASGEAIAFNYGVFDFDQKGFILNFARGIMAYRMDAETTASDVQFYKGEGRYVHRQVLALDATQKETLRQFLLWNIRPENAGYNYDYYLDNCTTRVRDALDSALGGALSAQWREQPGGMTYREQTARLMSNQAWLMLAMDLGLGPFADQPMTAWRDAFLPMELEALVRKTSVDGKPLVLQEDNLADATLQPPPDKAPDLRWPLLIAGLVLAVPLALPALTRHRGARGVFVAAGTLFTVFAGVAGLFMLGLWTLTLHRSAWGNFNLLAYQPFALLIIPGIWRLRRAGRPLSRLASRVTGISLAACAIGLLLHLWPDFPQRNLPWLLFALPCWAALFASLCRRHD</sequence>
<feature type="transmembrane region" description="Helical" evidence="1">
    <location>
        <begin position="376"/>
        <end position="395"/>
    </location>
</feature>
<gene>
    <name evidence="5" type="ORF">VI08_14435</name>
</gene>
<accession>A0A0F3KLE3</accession>
<feature type="transmembrane region" description="Helical" evidence="1">
    <location>
        <begin position="315"/>
        <end position="336"/>
    </location>
</feature>
<reference evidence="5 6" key="1">
    <citation type="submission" date="2015-03" db="EMBL/GenBank/DDBJ databases">
        <title>Draft genome sequence of Luteibacter yeojuensis strain SU11.</title>
        <authorList>
            <person name="Sulaiman J."/>
            <person name="Priya K."/>
            <person name="Chan K.-G."/>
        </authorList>
    </citation>
    <scope>NUCLEOTIDE SEQUENCE [LARGE SCALE GENOMIC DNA]</scope>
    <source>
        <strain evidence="5 6">SU11</strain>
    </source>
</reference>
<evidence type="ECO:0000256" key="1">
    <source>
        <dbReference type="SAM" id="Phobius"/>
    </source>
</evidence>
<dbReference type="InterPro" id="IPR057436">
    <property type="entry name" value="5TMH_Lnb"/>
</dbReference>
<keyword evidence="2" id="KW-0732">Signal</keyword>
<dbReference type="AlphaFoldDB" id="A0A0F3KLE3"/>